<evidence type="ECO:0000313" key="4">
    <source>
        <dbReference type="Proteomes" id="UP000252038"/>
    </source>
</evidence>
<dbReference type="Proteomes" id="UP000252038">
    <property type="component" value="Chromosome"/>
</dbReference>
<feature type="compositionally biased region" description="Basic and acidic residues" evidence="1">
    <location>
        <begin position="2030"/>
        <end position="2040"/>
    </location>
</feature>
<dbReference type="Gene3D" id="2.60.40.10">
    <property type="entry name" value="Immunoglobulins"/>
    <property type="match status" value="14"/>
</dbReference>
<accession>A0A344UIU1</accession>
<feature type="region of interest" description="Disordered" evidence="1">
    <location>
        <begin position="126"/>
        <end position="148"/>
    </location>
</feature>
<feature type="region of interest" description="Disordered" evidence="1">
    <location>
        <begin position="1981"/>
        <end position="2003"/>
    </location>
</feature>
<evidence type="ECO:0000259" key="2">
    <source>
        <dbReference type="PROSITE" id="PS50268"/>
    </source>
</evidence>
<dbReference type="Gene3D" id="2.60.40.3440">
    <property type="match status" value="1"/>
</dbReference>
<dbReference type="InterPro" id="IPR019960">
    <property type="entry name" value="T1SS_VCA0849"/>
</dbReference>
<dbReference type="PROSITE" id="PS50268">
    <property type="entry name" value="CADHERIN_2"/>
    <property type="match status" value="3"/>
</dbReference>
<dbReference type="GO" id="GO:0016020">
    <property type="term" value="C:membrane"/>
    <property type="evidence" value="ECO:0007669"/>
    <property type="project" value="InterPro"/>
</dbReference>
<organism evidence="3 4">
    <name type="scientific">Chromobacterium phragmitis</name>
    <dbReference type="NCBI Taxonomy" id="2202141"/>
    <lineage>
        <taxon>Bacteria</taxon>
        <taxon>Pseudomonadati</taxon>
        <taxon>Pseudomonadota</taxon>
        <taxon>Betaproteobacteria</taxon>
        <taxon>Neisseriales</taxon>
        <taxon>Chromobacteriaceae</taxon>
        <taxon>Chromobacterium</taxon>
    </lineage>
</organism>
<feature type="region of interest" description="Disordered" evidence="1">
    <location>
        <begin position="1903"/>
        <end position="1965"/>
    </location>
</feature>
<dbReference type="InterPro" id="IPR047777">
    <property type="entry name" value="LapA-like_RM"/>
</dbReference>
<feature type="compositionally biased region" description="Basic and acidic residues" evidence="1">
    <location>
        <begin position="1934"/>
        <end position="1954"/>
    </location>
</feature>
<dbReference type="InterPro" id="IPR013783">
    <property type="entry name" value="Ig-like_fold"/>
</dbReference>
<dbReference type="NCBIfam" id="TIGR01965">
    <property type="entry name" value="VCBS_repeat"/>
    <property type="match status" value="16"/>
</dbReference>
<feature type="domain" description="Cadherin" evidence="2">
    <location>
        <begin position="205"/>
        <end position="297"/>
    </location>
</feature>
<dbReference type="Pfam" id="PF17803">
    <property type="entry name" value="Cadherin_4"/>
    <property type="match status" value="13"/>
</dbReference>
<dbReference type="KEGG" id="chrb:DK843_13350"/>
<name>A0A344UIU1_9NEIS</name>
<dbReference type="EMBL" id="CP029554">
    <property type="protein sequence ID" value="AXE35189.1"/>
    <property type="molecule type" value="Genomic_DNA"/>
</dbReference>
<dbReference type="Pfam" id="PF17963">
    <property type="entry name" value="Big_9"/>
    <property type="match status" value="1"/>
</dbReference>
<dbReference type="CDD" id="cd11304">
    <property type="entry name" value="Cadherin_repeat"/>
    <property type="match status" value="2"/>
</dbReference>
<reference evidence="3 4" key="1">
    <citation type="submission" date="2018-05" db="EMBL/GenBank/DDBJ databases">
        <title>Genome sequencing, assembly and analysis of the novel insecticidal bacterium, Chromobacterium phragmitis.</title>
        <authorList>
            <person name="Sparks M.E."/>
            <person name="Blackburn M.B."/>
            <person name="Gundersen-Rindal D.E."/>
        </authorList>
    </citation>
    <scope>NUCLEOTIDE SEQUENCE [LARGE SCALE GENOMIC DNA]</scope>
    <source>
        <strain evidence="3">IIBBL 274-1</strain>
    </source>
</reference>
<gene>
    <name evidence="3" type="ORF">DK843_13350</name>
</gene>
<dbReference type="InterPro" id="IPR002126">
    <property type="entry name" value="Cadherin-like_dom"/>
</dbReference>
<feature type="region of interest" description="Disordered" evidence="1">
    <location>
        <begin position="1"/>
        <end position="27"/>
    </location>
</feature>
<evidence type="ECO:0000256" key="1">
    <source>
        <dbReference type="SAM" id="MobiDB-lite"/>
    </source>
</evidence>
<feature type="compositionally biased region" description="Low complexity" evidence="1">
    <location>
        <begin position="1955"/>
        <end position="1965"/>
    </location>
</feature>
<dbReference type="NCBIfam" id="NF033682">
    <property type="entry name" value="retention_LapA"/>
    <property type="match status" value="1"/>
</dbReference>
<protein>
    <recommendedName>
        <fullName evidence="2">Cadherin domain-containing protein</fullName>
    </recommendedName>
</protein>
<dbReference type="GO" id="GO:0007156">
    <property type="term" value="P:homophilic cell adhesion via plasma membrane adhesion molecules"/>
    <property type="evidence" value="ECO:0007669"/>
    <property type="project" value="InterPro"/>
</dbReference>
<dbReference type="SMART" id="SM00635">
    <property type="entry name" value="BID_2"/>
    <property type="match status" value="2"/>
</dbReference>
<evidence type="ECO:0000313" key="3">
    <source>
        <dbReference type="EMBL" id="AXE35189.1"/>
    </source>
</evidence>
<dbReference type="InterPro" id="IPR010221">
    <property type="entry name" value="VCBS_dom"/>
</dbReference>
<proteinExistence type="predicted"/>
<sequence length="2080" mass="216632">MFSLSRPHYSARVGKPPSRSHHMATSTQGHILALQGSVKAIGIDGKTRLLKVGDILLPGEQLQLENGAAIDIGRTDGQTIHIDGTRQVTLTEEVLRPQHADATEAAIAPLAPEAQQILAALDNPNPGPNANPFDNLDPAAAGLNDPGGENSGHAFIRIGRISESLSSLSLDSAPVSAAATQSSLAAANATPDSPPFFTNANGAPLGSDLNVTTKEDTPVSGALTASDPDGDPLTFVKGSDPAHGVVVVNPNGSWTYTPGQDYNGNDAFTVTVNDGRGGTATVTVNVGVTPVNDPPVFGGTDHGVVVEDDITQISGTLVVKDPDAGESGFQPQADITVDYGTFHFDSGTGQWTFTLDNAKAQALTNADRFDRAFTVQSLDGTTHTVTVTIQGKDDAAIITGDNGAVTEDKNVSASNTLDYDGKLNIVDPDQGQAVFNAARVDSQSSNLGSLTIDAAGNWHYSVDNAKVQYLGQGDTRTESFTVYSQDGTSHNVVVVVNGVNDPAKIGGAGDIGDGTVKEDTPAQTVASGKLTVVDVDQGQAQLQPSQQVTDYGTFQANADGTWTFTINNGSDKVQALAEGDTVPLQFTVTSKDGSATSVVTIHVLGTNDAAVIGGTDRGTVKEDTPTQTVASGKLTVVDVDQGQAQLQPSQQVTDYGTFQANADGTWTFTINNSSGKVQALAEGDTVPLQFTVTSKDGSATSVVTIHVLGTNDAAVIGGTDRGTVIEDKLVEVGDKLIVKDVDQGQSYFQAQINTAGTYGTFSIDANGNWHYNLNNSDPIVQALNEGESRIESFIVKSIDGTTSTVTVTVVGTNDIPVFSGADHGAVTEDLNVSAANTLGYDGKLNVVDPDQGQSAIDPSRVGSSAGNLGSLTIDAAGNWHYAVDNAKVQYLGQGDTLTEVFTVYSKDGTAHDITVIVNGVNDLSVITGQDQGSVTEDLNVSAAQTLDYAGKLNITDVDQHDKPAFDPTHIDSKAGNLGSLVIDATGNWHYQVNNADVQYLGQGETKLETFTVYGIDGSSHAITVIVNGVNDIPVFTGTDHGAVTEDLNVSPANTLDYTGKLNVVDPDQGQSVFDPSRVGSSAGNLGSLSIDASGNWHYAVDNAKVQYLGQGDTLTEVFTVYSKDGTAHDITVIVNGINDPAVFTGNDHGAVTEDLNVSPANTLDYSGKLNVVDPDQNQSAIDPSRVGSSAGNLGSLTIDAAGNWHYAVDNAKVQYLGQGDTLTEVFTVYSKDGTAHDITVIVNGVNDPAVITGNDHGAVTEDLNVSPANTLDYSGKLNVVDPDQGQSVFDPTRVDNKATNLGIVTIDASGNWHYAVDNAKVQYLGQGDTRTEVFTVYSKDGTAHDITVIVNGVNDIPVFTGTDHGAVTEDLNVSPANTLDYSGKLNVVDPDQNQSAIDPSRVGSSAGNLGSLTIDAAGNWHYAVDNAKVQYLGQGDTLTEVFTVYSKDGTAHDITVIVNGVNDPAVIDTGTGTVKEDTILTAPGTLHITDPDAGQAFFQPQTNTVGTYGTFSINANGNWHYDLNNNDPIVQALNEGESHIETFIVKSVDGTSSTVTVTVVGTNDEAKITPHNPGDDAGQVKEDVTYTAQGKLDVTDVDTGQAFFQTQTNTAGTYGTFSIDANGNWHYNLNNSDLIVQQLYEGETQFETFIIKSVDGTTSTVTVTVIGTNDVPTIIGTVQERVFEDSATIERQLTVSDTDNGESVFQAQNTTVDYGTFTIDSSGKWTFTPSATAQELTNGQTSNLPFTVYTKDGTTCVVTITIIGKDNVATFTGTDTGSLTEDSHVSSTNTLDATGKLTVSDPDKGQAVFNTSRVDSSAGNLGALTIDANGNWHYSIDNAKVQYLGLGDTRNEIFTVHSQDGTAHKITVTINGANDGPGLVGGLAHGLAQSGIIHAAVEDTPVNGLPHAQSATLSTSVSTAASNGHEPSPSIAHDTPHIADGRASHAAPDSHHPAAAEAEAEAGARGSAGIDTFKWTLGEPSAAAKPEPARNGVADHGPRGEKDALDLKDLLPEGGHRAASLDSYLNGHKEGADAAAEARHPSPGAAAAPGPESVELAHAAALSDAQLLKNLLGHGQQHAE</sequence>
<dbReference type="InterPro" id="IPR040853">
    <property type="entry name" value="RapA2_cadherin-like"/>
</dbReference>
<feature type="domain" description="Cadherin" evidence="2">
    <location>
        <begin position="515"/>
        <end position="627"/>
    </location>
</feature>
<feature type="compositionally biased region" description="Low complexity" evidence="1">
    <location>
        <begin position="2041"/>
        <end position="2052"/>
    </location>
</feature>
<dbReference type="GO" id="GO:0005509">
    <property type="term" value="F:calcium ion binding"/>
    <property type="evidence" value="ECO:0007669"/>
    <property type="project" value="InterPro"/>
</dbReference>
<feature type="region of interest" description="Disordered" evidence="1">
    <location>
        <begin position="2030"/>
        <end position="2052"/>
    </location>
</feature>
<feature type="domain" description="Cadherin" evidence="2">
    <location>
        <begin position="619"/>
        <end position="716"/>
    </location>
</feature>
<feature type="compositionally biased region" description="Low complexity" evidence="1">
    <location>
        <begin position="1910"/>
        <end position="1922"/>
    </location>
</feature>
<dbReference type="NCBIfam" id="TIGR03661">
    <property type="entry name" value="T1SS_VCA0849"/>
    <property type="match status" value="1"/>
</dbReference>
<dbReference type="InterPro" id="IPR003343">
    <property type="entry name" value="Big_2"/>
</dbReference>